<protein>
    <submittedName>
        <fullName evidence="1">Uncharacterized protein</fullName>
    </submittedName>
</protein>
<dbReference type="GO" id="GO:0046872">
    <property type="term" value="F:metal ion binding"/>
    <property type="evidence" value="ECO:0007669"/>
    <property type="project" value="InterPro"/>
</dbReference>
<proteinExistence type="predicted"/>
<sequence>PEEFVAEIDSVTLEMVNTAAASYLDPAKVKMTTLGPYESADPFDKCLDS</sequence>
<evidence type="ECO:0000313" key="1">
    <source>
        <dbReference type="EMBL" id="VAX18925.1"/>
    </source>
</evidence>
<dbReference type="InterPro" id="IPR011249">
    <property type="entry name" value="Metalloenz_LuxS/M16"/>
</dbReference>
<dbReference type="SUPFAM" id="SSF63411">
    <property type="entry name" value="LuxS/MPP-like metallohydrolase"/>
    <property type="match status" value="1"/>
</dbReference>
<feature type="non-terminal residue" evidence="1">
    <location>
        <position position="1"/>
    </location>
</feature>
<dbReference type="AlphaFoldDB" id="A0A3B1CJF6"/>
<name>A0A3B1CJF6_9ZZZZ</name>
<dbReference type="Gene3D" id="3.30.830.10">
    <property type="entry name" value="Metalloenzyme, LuxS/M16 peptidase-like"/>
    <property type="match status" value="1"/>
</dbReference>
<accession>A0A3B1CJF6</accession>
<gene>
    <name evidence="1" type="ORF">MNBD_NITROSPINAE03-427</name>
</gene>
<organism evidence="1">
    <name type="scientific">hydrothermal vent metagenome</name>
    <dbReference type="NCBI Taxonomy" id="652676"/>
    <lineage>
        <taxon>unclassified sequences</taxon>
        <taxon>metagenomes</taxon>
        <taxon>ecological metagenomes</taxon>
    </lineage>
</organism>
<reference evidence="1" key="1">
    <citation type="submission" date="2018-06" db="EMBL/GenBank/DDBJ databases">
        <authorList>
            <person name="Zhirakovskaya E."/>
        </authorList>
    </citation>
    <scope>NUCLEOTIDE SEQUENCE</scope>
</reference>
<dbReference type="EMBL" id="UOGB01000128">
    <property type="protein sequence ID" value="VAX18925.1"/>
    <property type="molecule type" value="Genomic_DNA"/>
</dbReference>